<organism evidence="2 3">
    <name type="scientific">Trema orientale</name>
    <name type="common">Charcoal tree</name>
    <name type="synonym">Celtis orientalis</name>
    <dbReference type="NCBI Taxonomy" id="63057"/>
    <lineage>
        <taxon>Eukaryota</taxon>
        <taxon>Viridiplantae</taxon>
        <taxon>Streptophyta</taxon>
        <taxon>Embryophyta</taxon>
        <taxon>Tracheophyta</taxon>
        <taxon>Spermatophyta</taxon>
        <taxon>Magnoliopsida</taxon>
        <taxon>eudicotyledons</taxon>
        <taxon>Gunneridae</taxon>
        <taxon>Pentapetalae</taxon>
        <taxon>rosids</taxon>
        <taxon>fabids</taxon>
        <taxon>Rosales</taxon>
        <taxon>Cannabaceae</taxon>
        <taxon>Trema</taxon>
    </lineage>
</organism>
<dbReference type="InterPro" id="IPR050317">
    <property type="entry name" value="Plant_Fungal_Acyltransferase"/>
</dbReference>
<dbReference type="Gene3D" id="3.30.559.10">
    <property type="entry name" value="Chloramphenicol acetyltransferase-like domain"/>
    <property type="match status" value="2"/>
</dbReference>
<keyword evidence="3" id="KW-1185">Reference proteome</keyword>
<keyword evidence="2" id="KW-0808">Transferase</keyword>
<dbReference type="STRING" id="63057.A0A2P5FN33"/>
<dbReference type="FunCoup" id="A0A2P5FN33">
    <property type="interactions" value="2"/>
</dbReference>
<sequence length="511" mass="56350">MATKYERYPTVSISKTVSVYPKIIHPQKVLNLSNLDRQCPTLMYLVFFYDNPNLLSCDGYKSCNDLSLNSVFNSLKSGLEETLSMWYPAAGRLSLNPNDGKLNLWCNNKGAVLVEATSQVKISDLGDLTQYNEFYEKLVFKPDFDGNDFPRMPLVVGQVTKFGCGGYSIGIGTSHSLFDGPSAYSFLSAWASNSAINAKQNTHDHHLLLIKPVHERATLLTLGNYNSQSGVNNSLLISKIDQHVITAANNSNRNNQYDMPHMKARGSVGAAAIDHLLQLLIQASTTTGGNIASSSNIFNQKYCSFVFKTFHLSSSLIENLKREVFKDGGFSCSSFEVLAALLWKARTKAMGLRKEAMVCLQFAVDTRNKVAPPLPAGFSGNAYVLASVALAAGELERISHKAIVEKIRQAKDSVNNDYVKSYMEGVQGPQQASLPPLKELTLVSDWTRMPFHNINFFSSRATHVSPLVPPIPQIAYFMQNPNDDRAVDVRIGLLPDSLDAFCSYFLAAIAQ</sequence>
<evidence type="ECO:0000313" key="2">
    <source>
        <dbReference type="EMBL" id="PON99205.1"/>
    </source>
</evidence>
<name>A0A2P5FN33_TREOI</name>
<dbReference type="EMBL" id="JXTC01000020">
    <property type="protein sequence ID" value="PON99205.1"/>
    <property type="molecule type" value="Genomic_DNA"/>
</dbReference>
<dbReference type="PANTHER" id="PTHR31642:SF145">
    <property type="entry name" value="BRASSINOSTEROID-RELATED ACYLTRANSFERASE 1"/>
    <property type="match status" value="1"/>
</dbReference>
<dbReference type="PANTHER" id="PTHR31642">
    <property type="entry name" value="TRICHOTHECENE 3-O-ACETYLTRANSFERASE"/>
    <property type="match status" value="1"/>
</dbReference>
<dbReference type="InParanoid" id="A0A2P5FN33"/>
<evidence type="ECO:0000256" key="1">
    <source>
        <dbReference type="ARBA" id="ARBA00009861"/>
    </source>
</evidence>
<dbReference type="Pfam" id="PF02458">
    <property type="entry name" value="Transferase"/>
    <property type="match status" value="1"/>
</dbReference>
<dbReference type="Proteomes" id="UP000237000">
    <property type="component" value="Unassembled WGS sequence"/>
</dbReference>
<dbReference type="OrthoDB" id="671439at2759"/>
<dbReference type="GO" id="GO:0016747">
    <property type="term" value="F:acyltransferase activity, transferring groups other than amino-acyl groups"/>
    <property type="evidence" value="ECO:0007669"/>
    <property type="project" value="TreeGrafter"/>
</dbReference>
<dbReference type="AlphaFoldDB" id="A0A2P5FN33"/>
<reference evidence="3" key="1">
    <citation type="submission" date="2016-06" db="EMBL/GenBank/DDBJ databases">
        <title>Parallel loss of symbiosis genes in relatives of nitrogen-fixing non-legume Parasponia.</title>
        <authorList>
            <person name="Van Velzen R."/>
            <person name="Holmer R."/>
            <person name="Bu F."/>
            <person name="Rutten L."/>
            <person name="Van Zeijl A."/>
            <person name="Liu W."/>
            <person name="Santuari L."/>
            <person name="Cao Q."/>
            <person name="Sharma T."/>
            <person name="Shen D."/>
            <person name="Roswanjaya Y."/>
            <person name="Wardhani T."/>
            <person name="Kalhor M.S."/>
            <person name="Jansen J."/>
            <person name="Van den Hoogen J."/>
            <person name="Gungor B."/>
            <person name="Hartog M."/>
            <person name="Hontelez J."/>
            <person name="Verver J."/>
            <person name="Yang W.-C."/>
            <person name="Schijlen E."/>
            <person name="Repin R."/>
            <person name="Schilthuizen M."/>
            <person name="Schranz E."/>
            <person name="Heidstra R."/>
            <person name="Miyata K."/>
            <person name="Fedorova E."/>
            <person name="Kohlen W."/>
            <person name="Bisseling T."/>
            <person name="Smit S."/>
            <person name="Geurts R."/>
        </authorList>
    </citation>
    <scope>NUCLEOTIDE SEQUENCE [LARGE SCALE GENOMIC DNA]</scope>
    <source>
        <strain evidence="3">cv. RG33-2</strain>
    </source>
</reference>
<proteinExistence type="inferred from homology"/>
<evidence type="ECO:0000313" key="3">
    <source>
        <dbReference type="Proteomes" id="UP000237000"/>
    </source>
</evidence>
<dbReference type="InterPro" id="IPR023213">
    <property type="entry name" value="CAT-like_dom_sf"/>
</dbReference>
<gene>
    <name evidence="2" type="ORF">TorRG33x02_050650</name>
</gene>
<accession>A0A2P5FN33</accession>
<comment type="caution">
    <text evidence="2">The sequence shown here is derived from an EMBL/GenBank/DDBJ whole genome shotgun (WGS) entry which is preliminary data.</text>
</comment>
<protein>
    <submittedName>
        <fullName evidence="2">Transferase</fullName>
    </submittedName>
</protein>
<comment type="similarity">
    <text evidence="1">Belongs to the plant acyltransferase family.</text>
</comment>